<gene>
    <name evidence="1" type="ORF">METZ01_LOCUS144600</name>
</gene>
<evidence type="ECO:0008006" key="2">
    <source>
        <dbReference type="Google" id="ProtNLM"/>
    </source>
</evidence>
<accession>A0A381ZR83</accession>
<dbReference type="InterPro" id="IPR032710">
    <property type="entry name" value="NTF2-like_dom_sf"/>
</dbReference>
<dbReference type="SUPFAM" id="SSF54427">
    <property type="entry name" value="NTF2-like"/>
    <property type="match status" value="1"/>
</dbReference>
<dbReference type="AlphaFoldDB" id="A0A381ZR83"/>
<dbReference type="EMBL" id="UINC01022341">
    <property type="protein sequence ID" value="SVA91746.1"/>
    <property type="molecule type" value="Genomic_DNA"/>
</dbReference>
<evidence type="ECO:0000313" key="1">
    <source>
        <dbReference type="EMBL" id="SVA91746.1"/>
    </source>
</evidence>
<name>A0A381ZR83_9ZZZZ</name>
<sequence>MQEVEQAKESYDRWLQGFNSRDRDAMVAELHFPHLRLSGSNQIQVWNTPADINANFDEQTQKLKEEGWVRTESNFIEAIQKGPDKVHLTMIQSRIHSDGTEYNQFQTLWVFIREDDRWGVKFRSSFLVNATENTNFGTV</sequence>
<proteinExistence type="predicted"/>
<reference evidence="1" key="1">
    <citation type="submission" date="2018-05" db="EMBL/GenBank/DDBJ databases">
        <authorList>
            <person name="Lanie J.A."/>
            <person name="Ng W.-L."/>
            <person name="Kazmierczak K.M."/>
            <person name="Andrzejewski T.M."/>
            <person name="Davidsen T.M."/>
            <person name="Wayne K.J."/>
            <person name="Tettelin H."/>
            <person name="Glass J.I."/>
            <person name="Rusch D."/>
            <person name="Podicherti R."/>
            <person name="Tsui H.-C.T."/>
            <person name="Winkler M.E."/>
        </authorList>
    </citation>
    <scope>NUCLEOTIDE SEQUENCE</scope>
</reference>
<protein>
    <recommendedName>
        <fullName evidence="2">DUF4440 domain-containing protein</fullName>
    </recommendedName>
</protein>
<organism evidence="1">
    <name type="scientific">marine metagenome</name>
    <dbReference type="NCBI Taxonomy" id="408172"/>
    <lineage>
        <taxon>unclassified sequences</taxon>
        <taxon>metagenomes</taxon>
        <taxon>ecological metagenomes</taxon>
    </lineage>
</organism>
<dbReference type="Gene3D" id="3.10.450.50">
    <property type="match status" value="1"/>
</dbReference>